<proteinExistence type="predicted"/>
<evidence type="ECO:0000313" key="1">
    <source>
        <dbReference type="EMBL" id="SER88397.1"/>
    </source>
</evidence>
<accession>A0A1H9SU44</accession>
<evidence type="ECO:0000313" key="2">
    <source>
        <dbReference type="Proteomes" id="UP000182841"/>
    </source>
</evidence>
<gene>
    <name evidence="1" type="ORF">SAMN05421870_10596</name>
</gene>
<dbReference type="Proteomes" id="UP000182841">
    <property type="component" value="Unassembled WGS sequence"/>
</dbReference>
<name>A0A1H9SU44_9ACTN</name>
<dbReference type="AlphaFoldDB" id="A0A1H9SU44"/>
<keyword evidence="2" id="KW-1185">Reference proteome</keyword>
<dbReference type="RefSeq" id="WP_075000402.1">
    <property type="nucleotide sequence ID" value="NZ_FOGO01000005.1"/>
</dbReference>
<organism evidence="1 2">
    <name type="scientific">Streptomyces qinglanensis</name>
    <dbReference type="NCBI Taxonomy" id="943816"/>
    <lineage>
        <taxon>Bacteria</taxon>
        <taxon>Bacillati</taxon>
        <taxon>Actinomycetota</taxon>
        <taxon>Actinomycetes</taxon>
        <taxon>Kitasatosporales</taxon>
        <taxon>Streptomycetaceae</taxon>
        <taxon>Streptomyces</taxon>
    </lineage>
</organism>
<dbReference type="EMBL" id="FOGO01000005">
    <property type="protein sequence ID" value="SER88397.1"/>
    <property type="molecule type" value="Genomic_DNA"/>
</dbReference>
<reference evidence="2" key="1">
    <citation type="submission" date="2016-10" db="EMBL/GenBank/DDBJ databases">
        <authorList>
            <person name="Varghese N."/>
            <person name="Submissions S."/>
        </authorList>
    </citation>
    <scope>NUCLEOTIDE SEQUENCE [LARGE SCALE GENOMIC DNA]</scope>
    <source>
        <strain evidence="2">CGMCC 4.6825</strain>
    </source>
</reference>
<sequence>MTQTTERAPFKRGDYLVDEATRQLVPPEPGWVGRVQQVLGGPPPLYVLVTPTGYEWRARPEHVRAATAAERADYDAALERRRRGLRELGRRLAGSRRA</sequence>
<dbReference type="OrthoDB" id="3855669at2"/>
<protein>
    <submittedName>
        <fullName evidence="1">Uncharacterized protein</fullName>
    </submittedName>
</protein>